<dbReference type="InterPro" id="IPR053209">
    <property type="entry name" value="Gramillin-biosynth_MTr"/>
</dbReference>
<feature type="domain" description="SET" evidence="2">
    <location>
        <begin position="420"/>
        <end position="626"/>
    </location>
</feature>
<dbReference type="SUPFAM" id="SSF82199">
    <property type="entry name" value="SET domain"/>
    <property type="match status" value="1"/>
</dbReference>
<dbReference type="EMBL" id="KV429045">
    <property type="protein sequence ID" value="KZT71484.1"/>
    <property type="molecule type" value="Genomic_DNA"/>
</dbReference>
<dbReference type="CDD" id="cd20071">
    <property type="entry name" value="SET_SMYD"/>
    <property type="match status" value="1"/>
</dbReference>
<evidence type="ECO:0000256" key="1">
    <source>
        <dbReference type="SAM" id="MobiDB-lite"/>
    </source>
</evidence>
<evidence type="ECO:0000259" key="2">
    <source>
        <dbReference type="PROSITE" id="PS50280"/>
    </source>
</evidence>
<dbReference type="PANTHER" id="PTHR47643:SF2">
    <property type="entry name" value="TPR DOMAIN PROTEIN (AFU_ORTHOLOGUE AFUA_5G12710)"/>
    <property type="match status" value="1"/>
</dbReference>
<sequence>MDPQLLTRMMAQMGITPAELAGIMSQFDPSALSSGPAAMQDFLRGVPAFSESGAVAPRNGPPPLSFMSTPEDIKNYKAWFENDSKKPPVPGPTVPRELLVADQERLRREQEEESLEEGYMQTRFTVIGFPKHSCKRQLHQLKPINCSDMLMRKTHLGSYLLCRSIAPCTKVVAIQTVVEDVNGDVRTLSIYNFPTAYEALLDYVDLLFPIGVTMAILEPTYKAATQGPNAIIRVDSPTDIVFLDPRDEVLHGARWKSGSRVYRFNAWPSDADHWKARGNDYFKAVHWLPAVFAYSHGLRCEPESLVLRLNRSEGYLRLKFYSAACADAHHVRCAAGVAEAHRGKALFREAKAEYGRERYQTAKTLFEQWWSSHPKDTDVVDWITRCNQRLQECSTGTYDWTQLFKQSQTGPYLDIAGYTGPIEVKQMPNRGGGRGVAATRDIQTGDLLLVAKPFSFASAAELQSSVLQMTMNMLTSRMDRRTQSANVACAVAKIYGNPDLHDHVFHLYAGPDYPPPPSTHPPCPDSDSPVELDPLQPSHRIDIARLESICTHNCFGVMSLRPGGFKSQGSEAFGDSDDTPIGLYPLASLFNHSCAPNSSYTFIGNIMVVRAVRAMKLGEEVTLSYMPSDLPYFQRRETLERGWHMTDECDCRLCIDDRADGEDNLRRREEIAAASHKQLYSKPLSELRSLERKLSATYATTRGPHRPALFSIHQSIAENLLASCTESRALQAIQENIKALECLGWTIKDSKTGSRTSHRSQVRKGPELAVDPSRLGSSPKEVIGPMLRIAQIYVFCHDMTNAKKWLKTAQWVFNATVGGGNDLFMLVERPTLERFELLDTVSQIL</sequence>
<keyword evidence="4" id="KW-1185">Reference proteome</keyword>
<dbReference type="InterPro" id="IPR011990">
    <property type="entry name" value="TPR-like_helical_dom_sf"/>
</dbReference>
<dbReference type="SUPFAM" id="SSF48452">
    <property type="entry name" value="TPR-like"/>
    <property type="match status" value="1"/>
</dbReference>
<dbReference type="InterPro" id="IPR001214">
    <property type="entry name" value="SET_dom"/>
</dbReference>
<dbReference type="AlphaFoldDB" id="A0A165S3H3"/>
<name>A0A165S3H3_9APHY</name>
<dbReference type="PROSITE" id="PS50280">
    <property type="entry name" value="SET"/>
    <property type="match status" value="1"/>
</dbReference>
<organism evidence="3 4">
    <name type="scientific">Daedalea quercina L-15889</name>
    <dbReference type="NCBI Taxonomy" id="1314783"/>
    <lineage>
        <taxon>Eukaryota</taxon>
        <taxon>Fungi</taxon>
        <taxon>Dikarya</taxon>
        <taxon>Basidiomycota</taxon>
        <taxon>Agaricomycotina</taxon>
        <taxon>Agaricomycetes</taxon>
        <taxon>Polyporales</taxon>
        <taxon>Fomitopsis</taxon>
    </lineage>
</organism>
<dbReference type="STRING" id="1314783.A0A165S3H3"/>
<dbReference type="Gene3D" id="2.170.270.10">
    <property type="entry name" value="SET domain"/>
    <property type="match status" value="1"/>
</dbReference>
<dbReference type="InterPro" id="IPR046341">
    <property type="entry name" value="SET_dom_sf"/>
</dbReference>
<protein>
    <recommendedName>
        <fullName evidence="2">SET domain-containing protein</fullName>
    </recommendedName>
</protein>
<dbReference type="PANTHER" id="PTHR47643">
    <property type="entry name" value="TPR DOMAIN PROTEIN (AFU_ORTHOLOGUE AFUA_5G12710)"/>
    <property type="match status" value="1"/>
</dbReference>
<accession>A0A165S3H3</accession>
<evidence type="ECO:0000313" key="4">
    <source>
        <dbReference type="Proteomes" id="UP000076727"/>
    </source>
</evidence>
<dbReference type="Pfam" id="PF00856">
    <property type="entry name" value="SET"/>
    <property type="match status" value="1"/>
</dbReference>
<evidence type="ECO:0000313" key="3">
    <source>
        <dbReference type="EMBL" id="KZT71484.1"/>
    </source>
</evidence>
<proteinExistence type="predicted"/>
<dbReference type="Gene3D" id="1.25.40.10">
    <property type="entry name" value="Tetratricopeptide repeat domain"/>
    <property type="match status" value="1"/>
</dbReference>
<dbReference type="Proteomes" id="UP000076727">
    <property type="component" value="Unassembled WGS sequence"/>
</dbReference>
<gene>
    <name evidence="3" type="ORF">DAEQUDRAFT_749855</name>
</gene>
<feature type="region of interest" description="Disordered" evidence="1">
    <location>
        <begin position="750"/>
        <end position="776"/>
    </location>
</feature>
<dbReference type="OrthoDB" id="5945798at2759"/>
<reference evidence="3 4" key="1">
    <citation type="journal article" date="2016" name="Mol. Biol. Evol.">
        <title>Comparative Genomics of Early-Diverging Mushroom-Forming Fungi Provides Insights into the Origins of Lignocellulose Decay Capabilities.</title>
        <authorList>
            <person name="Nagy L.G."/>
            <person name="Riley R."/>
            <person name="Tritt A."/>
            <person name="Adam C."/>
            <person name="Daum C."/>
            <person name="Floudas D."/>
            <person name="Sun H."/>
            <person name="Yadav J.S."/>
            <person name="Pangilinan J."/>
            <person name="Larsson K.H."/>
            <person name="Matsuura K."/>
            <person name="Barry K."/>
            <person name="Labutti K."/>
            <person name="Kuo R."/>
            <person name="Ohm R.A."/>
            <person name="Bhattacharya S.S."/>
            <person name="Shirouzu T."/>
            <person name="Yoshinaga Y."/>
            <person name="Martin F.M."/>
            <person name="Grigoriev I.V."/>
            <person name="Hibbett D.S."/>
        </authorList>
    </citation>
    <scope>NUCLEOTIDE SEQUENCE [LARGE SCALE GENOMIC DNA]</scope>
    <source>
        <strain evidence="3 4">L-15889</strain>
    </source>
</reference>